<dbReference type="PROSITE" id="PS51257">
    <property type="entry name" value="PROKAR_LIPOPROTEIN"/>
    <property type="match status" value="1"/>
</dbReference>
<reference evidence="1 2" key="1">
    <citation type="journal article" date="2014" name="BMC Genomics">
        <title>Comparative genomics of Bradyrhizobium japonicum CPAC 15 and Bradyrhizobium diazoefficiens CPAC 7: elite model strains for understanding symbiotic performance with soybean.</title>
        <authorList>
            <person name="Siqueira A.F."/>
            <person name="Ormeno-Orrillo E."/>
            <person name="Souza R.C."/>
            <person name="Rodrigues E.P."/>
            <person name="Almeida L.G."/>
            <person name="Barcellos F.G."/>
            <person name="Batista J.S."/>
            <person name="Nakatami A.S."/>
            <person name="Martinez-Romero E."/>
            <person name="Vasconcelos A.T."/>
            <person name="Hungria M."/>
        </authorList>
    </citation>
    <scope>NUCLEOTIDE SEQUENCE [LARGE SCALE GENOMIC DNA]</scope>
    <source>
        <strain evidence="1 2">SEMIA 5080</strain>
    </source>
</reference>
<proteinExistence type="predicted"/>
<dbReference type="Proteomes" id="UP000024900">
    <property type="component" value="Unassembled WGS sequence"/>
</dbReference>
<name>A0A837C4B6_9BRAD</name>
<accession>A0A837C4B6</accession>
<protein>
    <submittedName>
        <fullName evidence="1">Uncharacterized protein</fullName>
    </submittedName>
</protein>
<sequence>MRATTSASADDSEDSGVGAVMAVSCKLSPIWDVARGSETGRVARKVPAPADEHVIGSRSRERVAIGRHCAVRP</sequence>
<evidence type="ECO:0000313" key="2">
    <source>
        <dbReference type="Proteomes" id="UP000024900"/>
    </source>
</evidence>
<gene>
    <name evidence="1" type="ORF">BJA5080_05442</name>
</gene>
<dbReference type="AlphaFoldDB" id="A0A837C4B6"/>
<dbReference type="EMBL" id="ADOU02000008">
    <property type="protein sequence ID" value="KGJ63643.1"/>
    <property type="molecule type" value="Genomic_DNA"/>
</dbReference>
<organism evidence="1 2">
    <name type="scientific">Bradyrhizobium diazoefficiens SEMIA 5080</name>
    <dbReference type="NCBI Taxonomy" id="754504"/>
    <lineage>
        <taxon>Bacteria</taxon>
        <taxon>Pseudomonadati</taxon>
        <taxon>Pseudomonadota</taxon>
        <taxon>Alphaproteobacteria</taxon>
        <taxon>Hyphomicrobiales</taxon>
        <taxon>Nitrobacteraceae</taxon>
        <taxon>Bradyrhizobium</taxon>
    </lineage>
</organism>
<comment type="caution">
    <text evidence="1">The sequence shown here is derived from an EMBL/GenBank/DDBJ whole genome shotgun (WGS) entry which is preliminary data.</text>
</comment>
<evidence type="ECO:0000313" key="1">
    <source>
        <dbReference type="EMBL" id="KGJ63643.1"/>
    </source>
</evidence>